<organism evidence="2 3">
    <name type="scientific">Euroglyphus maynei</name>
    <name type="common">Mayne's house dust mite</name>
    <dbReference type="NCBI Taxonomy" id="6958"/>
    <lineage>
        <taxon>Eukaryota</taxon>
        <taxon>Metazoa</taxon>
        <taxon>Ecdysozoa</taxon>
        <taxon>Arthropoda</taxon>
        <taxon>Chelicerata</taxon>
        <taxon>Arachnida</taxon>
        <taxon>Acari</taxon>
        <taxon>Acariformes</taxon>
        <taxon>Sarcoptiformes</taxon>
        <taxon>Astigmata</taxon>
        <taxon>Psoroptidia</taxon>
        <taxon>Analgoidea</taxon>
        <taxon>Pyroglyphidae</taxon>
        <taxon>Pyroglyphinae</taxon>
        <taxon>Euroglyphus</taxon>
    </lineage>
</organism>
<sequence length="297" mass="32632">NTFDNIRSKWESRLRKFTYPLQNTYSVVLRASNVVDNNGPTTNTDANQSENGDNSLITTNPNGEKPSKIDNQSSSNDDGSSSITPGVKFFYHQSISGSPLNGFTSSSMNNQNDPNSSQANQLIRMAALTMMPNEEASREESSPIIFHQSPSSPANQPQPNFAYYSPLSPPSSPILYQYSPSQSQQPSPMAIPQTRPNVVEIPVPVYVPVRVRAPIRSSQPPMMAPVIKPSLIHRSSASSPSPMAIVYYHGNNNEQIKMARNNEQLPPTTGRGMAMIMTNANENAYSQQPMPQSQPVF</sequence>
<protein>
    <submittedName>
        <fullName evidence="2">Uncharacterized protein</fullName>
    </submittedName>
</protein>
<dbReference type="Proteomes" id="UP000194236">
    <property type="component" value="Unassembled WGS sequence"/>
</dbReference>
<feature type="non-terminal residue" evidence="2">
    <location>
        <position position="1"/>
    </location>
</feature>
<name>A0A1Y3AZS9_EURMA</name>
<gene>
    <name evidence="2" type="ORF">BLA29_004585</name>
</gene>
<accession>A0A1Y3AZS9</accession>
<feature type="compositionally biased region" description="Low complexity" evidence="1">
    <location>
        <begin position="70"/>
        <end position="82"/>
    </location>
</feature>
<comment type="caution">
    <text evidence="2">The sequence shown here is derived from an EMBL/GenBank/DDBJ whole genome shotgun (WGS) entry which is preliminary data.</text>
</comment>
<dbReference type="OrthoDB" id="10604982at2759"/>
<feature type="region of interest" description="Disordered" evidence="1">
    <location>
        <begin position="34"/>
        <end position="85"/>
    </location>
</feature>
<feature type="non-terminal residue" evidence="2">
    <location>
        <position position="297"/>
    </location>
</feature>
<proteinExistence type="predicted"/>
<reference evidence="2 3" key="1">
    <citation type="submission" date="2017-03" db="EMBL/GenBank/DDBJ databases">
        <title>Genome Survey of Euroglyphus maynei.</title>
        <authorList>
            <person name="Arlian L.G."/>
            <person name="Morgan M.S."/>
            <person name="Rider S.D."/>
        </authorList>
    </citation>
    <scope>NUCLEOTIDE SEQUENCE [LARGE SCALE GENOMIC DNA]</scope>
    <source>
        <strain evidence="2">Arlian Lab</strain>
        <tissue evidence="2">Whole body</tissue>
    </source>
</reference>
<keyword evidence="3" id="KW-1185">Reference proteome</keyword>
<evidence type="ECO:0000256" key="1">
    <source>
        <dbReference type="SAM" id="MobiDB-lite"/>
    </source>
</evidence>
<dbReference type="EMBL" id="MUJZ01048946">
    <property type="protein sequence ID" value="OTF74041.1"/>
    <property type="molecule type" value="Genomic_DNA"/>
</dbReference>
<feature type="compositionally biased region" description="Polar residues" evidence="1">
    <location>
        <begin position="34"/>
        <end position="62"/>
    </location>
</feature>
<dbReference type="AlphaFoldDB" id="A0A1Y3AZS9"/>
<evidence type="ECO:0000313" key="2">
    <source>
        <dbReference type="EMBL" id="OTF74041.1"/>
    </source>
</evidence>
<evidence type="ECO:0000313" key="3">
    <source>
        <dbReference type="Proteomes" id="UP000194236"/>
    </source>
</evidence>